<dbReference type="EMBL" id="PUHY01000012">
    <property type="protein sequence ID" value="PQO32597.1"/>
    <property type="molecule type" value="Genomic_DNA"/>
</dbReference>
<keyword evidence="2" id="KW-1133">Transmembrane helix</keyword>
<gene>
    <name evidence="3" type="ORF">C5Y83_20520</name>
</gene>
<keyword evidence="2" id="KW-0472">Membrane</keyword>
<reference evidence="3 4" key="1">
    <citation type="submission" date="2018-02" db="EMBL/GenBank/DDBJ databases">
        <title>Comparative genomes isolates from brazilian mangrove.</title>
        <authorList>
            <person name="Araujo J.E."/>
            <person name="Taketani R.G."/>
            <person name="Silva M.C.P."/>
            <person name="Loureco M.V."/>
            <person name="Andreote F.D."/>
        </authorList>
    </citation>
    <scope>NUCLEOTIDE SEQUENCE [LARGE SCALE GENOMIC DNA]</scope>
    <source>
        <strain evidence="3 4">Hex-1 MGV</strain>
    </source>
</reference>
<protein>
    <recommendedName>
        <fullName evidence="5">Zinc ribbon domain-containing protein</fullName>
    </recommendedName>
</protein>
<organism evidence="3 4">
    <name type="scientific">Blastopirellula marina</name>
    <dbReference type="NCBI Taxonomy" id="124"/>
    <lineage>
        <taxon>Bacteria</taxon>
        <taxon>Pseudomonadati</taxon>
        <taxon>Planctomycetota</taxon>
        <taxon>Planctomycetia</taxon>
        <taxon>Pirellulales</taxon>
        <taxon>Pirellulaceae</taxon>
        <taxon>Blastopirellula</taxon>
    </lineage>
</organism>
<name>A0A2S8FKB1_9BACT</name>
<feature type="region of interest" description="Disordered" evidence="1">
    <location>
        <begin position="1"/>
        <end position="21"/>
    </location>
</feature>
<evidence type="ECO:0000256" key="1">
    <source>
        <dbReference type="SAM" id="MobiDB-lite"/>
    </source>
</evidence>
<accession>A0A2S8FKB1</accession>
<evidence type="ECO:0000313" key="4">
    <source>
        <dbReference type="Proteomes" id="UP000238322"/>
    </source>
</evidence>
<evidence type="ECO:0008006" key="5">
    <source>
        <dbReference type="Google" id="ProtNLM"/>
    </source>
</evidence>
<dbReference type="Proteomes" id="UP000238322">
    <property type="component" value="Unassembled WGS sequence"/>
</dbReference>
<sequence length="85" mass="9513">MHDSDEYDDEDWTEDYLDEDQEDTIECPECGADIFDDIDVCPRCGHAIIHSTSPWAGKSLPWVIFGLLGIIAVIVMMTCIPQPPA</sequence>
<dbReference type="OrthoDB" id="292190at2"/>
<comment type="caution">
    <text evidence="3">The sequence shown here is derived from an EMBL/GenBank/DDBJ whole genome shotgun (WGS) entry which is preliminary data.</text>
</comment>
<evidence type="ECO:0000256" key="2">
    <source>
        <dbReference type="SAM" id="Phobius"/>
    </source>
</evidence>
<feature type="transmembrane region" description="Helical" evidence="2">
    <location>
        <begin position="60"/>
        <end position="80"/>
    </location>
</feature>
<keyword evidence="2" id="KW-0812">Transmembrane</keyword>
<dbReference type="AlphaFoldDB" id="A0A2S8FKB1"/>
<dbReference type="RefSeq" id="WP_105331608.1">
    <property type="nucleotide sequence ID" value="NZ_PUHY01000012.1"/>
</dbReference>
<evidence type="ECO:0000313" key="3">
    <source>
        <dbReference type="EMBL" id="PQO32597.1"/>
    </source>
</evidence>
<proteinExistence type="predicted"/>